<dbReference type="GO" id="GO:0010494">
    <property type="term" value="C:cytoplasmic stress granule"/>
    <property type="evidence" value="ECO:0007669"/>
    <property type="project" value="TreeGrafter"/>
</dbReference>
<dbReference type="GO" id="GO:0045727">
    <property type="term" value="P:positive regulation of translation"/>
    <property type="evidence" value="ECO:0007669"/>
    <property type="project" value="TreeGrafter"/>
</dbReference>
<dbReference type="InterPro" id="IPR000504">
    <property type="entry name" value="RRM_dom"/>
</dbReference>
<feature type="region of interest" description="Disordered" evidence="5">
    <location>
        <begin position="43"/>
        <end position="95"/>
    </location>
</feature>
<name>A0A433U876_ELYCH</name>
<dbReference type="PROSITE" id="PS51939">
    <property type="entry name" value="XRRM"/>
    <property type="match status" value="1"/>
</dbReference>
<dbReference type="PROSITE" id="PS50961">
    <property type="entry name" value="HTH_LA"/>
    <property type="match status" value="1"/>
</dbReference>
<dbReference type="Pfam" id="PF00076">
    <property type="entry name" value="RRM_1"/>
    <property type="match status" value="1"/>
</dbReference>
<keyword evidence="6" id="KW-0732">Signal</keyword>
<feature type="region of interest" description="Disordered" evidence="5">
    <location>
        <begin position="173"/>
        <end position="199"/>
    </location>
</feature>
<evidence type="ECO:0000256" key="1">
    <source>
        <dbReference type="ARBA" id="ARBA00004123"/>
    </source>
</evidence>
<dbReference type="InterPro" id="IPR036390">
    <property type="entry name" value="WH_DNA-bd_sf"/>
</dbReference>
<dbReference type="AlphaFoldDB" id="A0A433U876"/>
<dbReference type="PROSITE" id="PS50102">
    <property type="entry name" value="RRM"/>
    <property type="match status" value="2"/>
</dbReference>
<feature type="domain" description="RRM" evidence="7">
    <location>
        <begin position="321"/>
        <end position="397"/>
    </location>
</feature>
<dbReference type="OrthoDB" id="439993at2759"/>
<dbReference type="SUPFAM" id="SSF54928">
    <property type="entry name" value="RNA-binding domain, RBD"/>
    <property type="match status" value="1"/>
</dbReference>
<dbReference type="InterPro" id="IPR036388">
    <property type="entry name" value="WH-like_DNA-bd_sf"/>
</dbReference>
<dbReference type="SMART" id="SM00360">
    <property type="entry name" value="RRM"/>
    <property type="match status" value="2"/>
</dbReference>
<dbReference type="GO" id="GO:0005829">
    <property type="term" value="C:cytosol"/>
    <property type="evidence" value="ECO:0007669"/>
    <property type="project" value="TreeGrafter"/>
</dbReference>
<keyword evidence="3" id="KW-0539">Nucleus</keyword>
<feature type="compositionally biased region" description="Basic and acidic residues" evidence="5">
    <location>
        <begin position="43"/>
        <end position="73"/>
    </location>
</feature>
<evidence type="ECO:0000256" key="3">
    <source>
        <dbReference type="ARBA" id="ARBA00023242"/>
    </source>
</evidence>
<dbReference type="Gene3D" id="1.10.10.10">
    <property type="entry name" value="Winged helix-like DNA-binding domain superfamily/Winged helix DNA-binding domain"/>
    <property type="match status" value="1"/>
</dbReference>
<dbReference type="InterPro" id="IPR002344">
    <property type="entry name" value="Lupus_La"/>
</dbReference>
<dbReference type="Pfam" id="PF08777">
    <property type="entry name" value="RRM_3"/>
    <property type="match status" value="1"/>
</dbReference>
<dbReference type="InterPro" id="IPR035979">
    <property type="entry name" value="RBD_domain_sf"/>
</dbReference>
<keyword evidence="11" id="KW-1185">Reference proteome</keyword>
<dbReference type="GO" id="GO:0003729">
    <property type="term" value="F:mRNA binding"/>
    <property type="evidence" value="ECO:0007669"/>
    <property type="project" value="TreeGrafter"/>
</dbReference>
<dbReference type="InterPro" id="IPR012677">
    <property type="entry name" value="Nucleotide-bd_a/b_plait_sf"/>
</dbReference>
<dbReference type="STRING" id="188477.A0A433U876"/>
<dbReference type="InterPro" id="IPR014886">
    <property type="entry name" value="La_xRRM"/>
</dbReference>
<accession>A0A433U876</accession>
<proteinExistence type="predicted"/>
<dbReference type="EMBL" id="RQTK01000042">
    <property type="protein sequence ID" value="RUS90008.1"/>
    <property type="molecule type" value="Genomic_DNA"/>
</dbReference>
<organism evidence="10 11">
    <name type="scientific">Elysia chlorotica</name>
    <name type="common">Eastern emerald elysia</name>
    <name type="synonym">Sea slug</name>
    <dbReference type="NCBI Taxonomy" id="188477"/>
    <lineage>
        <taxon>Eukaryota</taxon>
        <taxon>Metazoa</taxon>
        <taxon>Spiralia</taxon>
        <taxon>Lophotrochozoa</taxon>
        <taxon>Mollusca</taxon>
        <taxon>Gastropoda</taxon>
        <taxon>Heterobranchia</taxon>
        <taxon>Euthyneura</taxon>
        <taxon>Panpulmonata</taxon>
        <taxon>Sacoglossa</taxon>
        <taxon>Placobranchoidea</taxon>
        <taxon>Plakobranchidae</taxon>
        <taxon>Elysia</taxon>
    </lineage>
</organism>
<feature type="signal peptide" evidence="6">
    <location>
        <begin position="1"/>
        <end position="19"/>
    </location>
</feature>
<comment type="subcellular location">
    <subcellularLocation>
        <location evidence="1">Nucleus</location>
    </subcellularLocation>
</comment>
<feature type="compositionally biased region" description="Basic residues" evidence="5">
    <location>
        <begin position="425"/>
        <end position="440"/>
    </location>
</feature>
<dbReference type="PRINTS" id="PR00302">
    <property type="entry name" value="LUPUSLA"/>
</dbReference>
<keyword evidence="2 4" id="KW-0694">RNA-binding</keyword>
<feature type="compositionally biased region" description="Basic and acidic residues" evidence="5">
    <location>
        <begin position="278"/>
        <end position="302"/>
    </location>
</feature>
<dbReference type="GO" id="GO:0008033">
    <property type="term" value="P:tRNA processing"/>
    <property type="evidence" value="ECO:0007669"/>
    <property type="project" value="TreeGrafter"/>
</dbReference>
<evidence type="ECO:0000256" key="2">
    <source>
        <dbReference type="ARBA" id="ARBA00022884"/>
    </source>
</evidence>
<dbReference type="InterPro" id="IPR006630">
    <property type="entry name" value="La_HTH"/>
</dbReference>
<dbReference type="SMART" id="SM00715">
    <property type="entry name" value="LA"/>
    <property type="match status" value="1"/>
</dbReference>
<evidence type="ECO:0000256" key="4">
    <source>
        <dbReference type="PROSITE-ProRule" id="PRU00332"/>
    </source>
</evidence>
<dbReference type="InterPro" id="IPR045180">
    <property type="entry name" value="La_dom_prot"/>
</dbReference>
<feature type="domain" description="XRRM" evidence="9">
    <location>
        <begin position="316"/>
        <end position="441"/>
    </location>
</feature>
<dbReference type="Proteomes" id="UP000271974">
    <property type="component" value="Unassembled WGS sequence"/>
</dbReference>
<evidence type="ECO:0000259" key="8">
    <source>
        <dbReference type="PROSITE" id="PS50961"/>
    </source>
</evidence>
<dbReference type="SUPFAM" id="SSF46785">
    <property type="entry name" value="Winged helix' DNA-binding domain"/>
    <property type="match status" value="1"/>
</dbReference>
<dbReference type="GO" id="GO:0005634">
    <property type="term" value="C:nucleus"/>
    <property type="evidence" value="ECO:0007669"/>
    <property type="project" value="UniProtKB-SubCell"/>
</dbReference>
<evidence type="ECO:0000313" key="11">
    <source>
        <dbReference type="Proteomes" id="UP000271974"/>
    </source>
</evidence>
<evidence type="ECO:0000313" key="10">
    <source>
        <dbReference type="EMBL" id="RUS90008.1"/>
    </source>
</evidence>
<dbReference type="GO" id="GO:1990904">
    <property type="term" value="C:ribonucleoprotein complex"/>
    <property type="evidence" value="ECO:0007669"/>
    <property type="project" value="UniProtKB-UniRule"/>
</dbReference>
<dbReference type="PANTHER" id="PTHR22792">
    <property type="entry name" value="LUPUS LA PROTEIN-RELATED"/>
    <property type="match status" value="1"/>
</dbReference>
<sequence>MILFLFLIFVLLPYAFVRSDSHVCCKRIKTMAEEGDKVIPEAALEESKVPDVKSEIEPKTETPDPEPSKDGDALVRNGDAPKTEGNGESADTKNEKKEIVIDENLKAKIVKQIEYYFGDLNLSKDRFLKEQVQLDDGWVASDRMMKFNRLNSICSDWDVIAEALRESSQLMEVSEDGKKIRRSPSKPLPGDSKERRDAVTSRTVYANRFPLDANLDELMLFFESFGPVENIFMKRDFHKHTFKGSVFTTFTNKEDAEKFLNDKGTTFVDTKLEVKQWKTEERQKKPSKVEQRQKEKREEKLSKDKKKKERKKVRQQMTRGAVLHISGMSQETDREEVRRVFLQHGDVSWIDFNKGVTEGYVRLKEPNSAVRTLESLEKMEGGIVLNGTAVHVRVVEGEEEFQYWQKMFRDIADRKLIKKEGFGKNRQHHKNRRGRGGKRGRGNDRYNRGYDGPPAKVARTDD</sequence>
<dbReference type="Pfam" id="PF05383">
    <property type="entry name" value="La"/>
    <property type="match status" value="1"/>
</dbReference>
<feature type="domain" description="HTH La-type RNA-binding" evidence="8">
    <location>
        <begin position="99"/>
        <end position="190"/>
    </location>
</feature>
<protein>
    <recommendedName>
        <fullName evidence="12">HTH La-type RNA-binding domain-containing protein</fullName>
    </recommendedName>
</protein>
<evidence type="ECO:0000256" key="5">
    <source>
        <dbReference type="SAM" id="MobiDB-lite"/>
    </source>
</evidence>
<evidence type="ECO:0000259" key="7">
    <source>
        <dbReference type="PROSITE" id="PS50102"/>
    </source>
</evidence>
<evidence type="ECO:0008006" key="12">
    <source>
        <dbReference type="Google" id="ProtNLM"/>
    </source>
</evidence>
<dbReference type="PANTHER" id="PTHR22792:SF166">
    <property type="entry name" value="LUPUS LA PROTEIN HOMOLOG"/>
    <property type="match status" value="1"/>
</dbReference>
<reference evidence="10 11" key="1">
    <citation type="submission" date="2019-01" db="EMBL/GenBank/DDBJ databases">
        <title>A draft genome assembly of the solar-powered sea slug Elysia chlorotica.</title>
        <authorList>
            <person name="Cai H."/>
            <person name="Li Q."/>
            <person name="Fang X."/>
            <person name="Li J."/>
            <person name="Curtis N.E."/>
            <person name="Altenburger A."/>
            <person name="Shibata T."/>
            <person name="Feng M."/>
            <person name="Maeda T."/>
            <person name="Schwartz J.A."/>
            <person name="Shigenobu S."/>
            <person name="Lundholm N."/>
            <person name="Nishiyama T."/>
            <person name="Yang H."/>
            <person name="Hasebe M."/>
            <person name="Li S."/>
            <person name="Pierce S.K."/>
            <person name="Wang J."/>
        </authorList>
    </citation>
    <scope>NUCLEOTIDE SEQUENCE [LARGE SCALE GENOMIC DNA]</scope>
    <source>
        <strain evidence="10">EC2010</strain>
        <tissue evidence="10">Whole organism of an adult</tissue>
    </source>
</reference>
<gene>
    <name evidence="10" type="ORF">EGW08_002195</name>
</gene>
<dbReference type="Gene3D" id="3.30.70.330">
    <property type="match status" value="2"/>
</dbReference>
<feature type="domain" description="RRM" evidence="7">
    <location>
        <begin position="202"/>
        <end position="279"/>
    </location>
</feature>
<evidence type="ECO:0000259" key="9">
    <source>
        <dbReference type="PROSITE" id="PS51939"/>
    </source>
</evidence>
<dbReference type="CDD" id="cd12291">
    <property type="entry name" value="RRM1_La"/>
    <property type="match status" value="1"/>
</dbReference>
<feature type="region of interest" description="Disordered" evidence="5">
    <location>
        <begin position="278"/>
        <end position="317"/>
    </location>
</feature>
<evidence type="ECO:0000256" key="6">
    <source>
        <dbReference type="SAM" id="SignalP"/>
    </source>
</evidence>
<feature type="compositionally biased region" description="Basic residues" evidence="5">
    <location>
        <begin position="303"/>
        <end position="314"/>
    </location>
</feature>
<comment type="caution">
    <text evidence="10">The sequence shown here is derived from an EMBL/GenBank/DDBJ whole genome shotgun (WGS) entry which is preliminary data.</text>
</comment>
<feature type="chain" id="PRO_5019114597" description="HTH La-type RNA-binding domain-containing protein" evidence="6">
    <location>
        <begin position="20"/>
        <end position="462"/>
    </location>
</feature>
<feature type="region of interest" description="Disordered" evidence="5">
    <location>
        <begin position="419"/>
        <end position="462"/>
    </location>
</feature>
<dbReference type="CDD" id="cd12541">
    <property type="entry name" value="RRM2_La"/>
    <property type="match status" value="1"/>
</dbReference>